<dbReference type="EMBL" id="VUJU01006585">
    <property type="protein sequence ID" value="KAF0748161.1"/>
    <property type="molecule type" value="Genomic_DNA"/>
</dbReference>
<reference evidence="1 2" key="1">
    <citation type="submission" date="2019-08" db="EMBL/GenBank/DDBJ databases">
        <title>Whole genome of Aphis craccivora.</title>
        <authorList>
            <person name="Voronova N.V."/>
            <person name="Shulinski R.S."/>
            <person name="Bandarenka Y.V."/>
            <person name="Zhorov D.G."/>
            <person name="Warner D."/>
        </authorList>
    </citation>
    <scope>NUCLEOTIDE SEQUENCE [LARGE SCALE GENOMIC DNA]</scope>
    <source>
        <strain evidence="1">180601</strain>
        <tissue evidence="1">Whole Body</tissue>
    </source>
</reference>
<keyword evidence="2" id="KW-1185">Reference proteome</keyword>
<proteinExistence type="predicted"/>
<dbReference type="AlphaFoldDB" id="A0A6G0Y2M7"/>
<organism evidence="1 2">
    <name type="scientific">Aphis craccivora</name>
    <name type="common">Cowpea aphid</name>
    <dbReference type="NCBI Taxonomy" id="307492"/>
    <lineage>
        <taxon>Eukaryota</taxon>
        <taxon>Metazoa</taxon>
        <taxon>Ecdysozoa</taxon>
        <taxon>Arthropoda</taxon>
        <taxon>Hexapoda</taxon>
        <taxon>Insecta</taxon>
        <taxon>Pterygota</taxon>
        <taxon>Neoptera</taxon>
        <taxon>Paraneoptera</taxon>
        <taxon>Hemiptera</taxon>
        <taxon>Sternorrhyncha</taxon>
        <taxon>Aphidomorpha</taxon>
        <taxon>Aphidoidea</taxon>
        <taxon>Aphididae</taxon>
        <taxon>Aphidini</taxon>
        <taxon>Aphis</taxon>
        <taxon>Aphis</taxon>
    </lineage>
</organism>
<keyword evidence="1" id="KW-0548">Nucleotidyltransferase</keyword>
<accession>A0A6G0Y2M7</accession>
<protein>
    <submittedName>
        <fullName evidence="1">RNA-directed DNA polymerase from mobile element jockey</fullName>
    </submittedName>
</protein>
<keyword evidence="1" id="KW-0808">Transferase</keyword>
<sequence>MEIHESNGLGEPLLSWFTSYLTNCTQYIKGPSVGGHISPILFSLFINSIKPDDLKLFKDIVLKMTTFYFKETLMRLAYGLKTLDLMSFHIFPRNPITHYTKYTLYDSLLTNADGMVNDLGTTLDRELTFHDHIEKFCYKALKTLGFIKRVYLEFDWIF</sequence>
<evidence type="ECO:0000313" key="2">
    <source>
        <dbReference type="Proteomes" id="UP000478052"/>
    </source>
</evidence>
<comment type="caution">
    <text evidence="1">The sequence shown here is derived from an EMBL/GenBank/DDBJ whole genome shotgun (WGS) entry which is preliminary data.</text>
</comment>
<dbReference type="GO" id="GO:0003964">
    <property type="term" value="F:RNA-directed DNA polymerase activity"/>
    <property type="evidence" value="ECO:0007669"/>
    <property type="project" value="UniProtKB-KW"/>
</dbReference>
<name>A0A6G0Y2M7_APHCR</name>
<dbReference type="Proteomes" id="UP000478052">
    <property type="component" value="Unassembled WGS sequence"/>
</dbReference>
<keyword evidence="1" id="KW-0695">RNA-directed DNA polymerase</keyword>
<gene>
    <name evidence="1" type="ORF">FWK35_00016488</name>
</gene>
<evidence type="ECO:0000313" key="1">
    <source>
        <dbReference type="EMBL" id="KAF0748161.1"/>
    </source>
</evidence>